<dbReference type="InterPro" id="IPR050219">
    <property type="entry name" value="DnaG_primase"/>
</dbReference>
<comment type="function">
    <text evidence="12 13">RNA polymerase that catalyzes the synthesis of short RNA molecules used as primers for DNA polymerase during DNA replication.</text>
</comment>
<comment type="subunit">
    <text evidence="12">Monomer. Interacts with DnaB.</text>
</comment>
<dbReference type="HAMAP" id="MF_00974">
    <property type="entry name" value="DNA_primase_DnaG"/>
    <property type="match status" value="1"/>
</dbReference>
<dbReference type="GO" id="GO:0000428">
    <property type="term" value="C:DNA-directed RNA polymerase complex"/>
    <property type="evidence" value="ECO:0007669"/>
    <property type="project" value="UniProtKB-KW"/>
</dbReference>
<dbReference type="OrthoDB" id="9803773at2"/>
<evidence type="ECO:0000313" key="17">
    <source>
        <dbReference type="EMBL" id="TLD68238.1"/>
    </source>
</evidence>
<dbReference type="PIRSF" id="PIRSF002811">
    <property type="entry name" value="DnaG"/>
    <property type="match status" value="1"/>
</dbReference>
<protein>
    <recommendedName>
        <fullName evidence="12 13">DNA primase</fullName>
        <ecNumber evidence="12">2.7.7.101</ecNumber>
    </recommendedName>
</protein>
<dbReference type="NCBIfam" id="TIGR01391">
    <property type="entry name" value="dnaG"/>
    <property type="match status" value="1"/>
</dbReference>
<evidence type="ECO:0000256" key="3">
    <source>
        <dbReference type="ARBA" id="ARBA00022679"/>
    </source>
</evidence>
<keyword evidence="1 12" id="KW-0240">DNA-directed RNA polymerase</keyword>
<comment type="caution">
    <text evidence="17">The sequence shown here is derived from an EMBL/GenBank/DDBJ whole genome shotgun (WGS) entry which is preliminary data.</text>
</comment>
<dbReference type="Gene3D" id="3.90.580.10">
    <property type="entry name" value="Zinc finger, CHC2-type domain"/>
    <property type="match status" value="1"/>
</dbReference>
<feature type="zinc finger region" description="CHC2-type" evidence="12 14">
    <location>
        <begin position="52"/>
        <end position="76"/>
    </location>
</feature>
<dbReference type="Pfam" id="PF13155">
    <property type="entry name" value="Toprim_2"/>
    <property type="match status" value="1"/>
</dbReference>
<evidence type="ECO:0000313" key="18">
    <source>
        <dbReference type="Proteomes" id="UP000306196"/>
    </source>
</evidence>
<evidence type="ECO:0000256" key="10">
    <source>
        <dbReference type="ARBA" id="ARBA00023125"/>
    </source>
</evidence>
<dbReference type="InterPro" id="IPR006171">
    <property type="entry name" value="TOPRIM_dom"/>
</dbReference>
<dbReference type="Proteomes" id="UP000306196">
    <property type="component" value="Unassembled WGS sequence"/>
</dbReference>
<dbReference type="GO" id="GO:1990077">
    <property type="term" value="C:primosome complex"/>
    <property type="evidence" value="ECO:0007669"/>
    <property type="project" value="UniProtKB-KW"/>
</dbReference>
<keyword evidence="5 12" id="KW-0235">DNA replication</keyword>
<dbReference type="InterPro" id="IPR013264">
    <property type="entry name" value="DNAG_N"/>
</dbReference>
<dbReference type="CDD" id="cd03364">
    <property type="entry name" value="TOPRIM_DnaG_primases"/>
    <property type="match status" value="1"/>
</dbReference>
<dbReference type="GO" id="GO:0006269">
    <property type="term" value="P:DNA replication, synthesis of primer"/>
    <property type="evidence" value="ECO:0007669"/>
    <property type="project" value="UniProtKB-UniRule"/>
</dbReference>
<dbReference type="GO" id="GO:0003677">
    <property type="term" value="F:DNA binding"/>
    <property type="evidence" value="ECO:0007669"/>
    <property type="project" value="UniProtKB-KW"/>
</dbReference>
<dbReference type="EC" id="2.7.7.101" evidence="12"/>
<comment type="cofactor">
    <cofactor evidence="12 13 14">
        <name>Zn(2+)</name>
        <dbReference type="ChEBI" id="CHEBI:29105"/>
    </cofactor>
    <text evidence="12 13 14">Binds 1 zinc ion per monomer.</text>
</comment>
<dbReference type="GO" id="GO:0005737">
    <property type="term" value="C:cytoplasm"/>
    <property type="evidence" value="ECO:0007669"/>
    <property type="project" value="TreeGrafter"/>
</dbReference>
<dbReference type="AlphaFoldDB" id="A0A5R8K796"/>
<dbReference type="InterPro" id="IPR036977">
    <property type="entry name" value="DNA_primase_Znf_CHC2"/>
</dbReference>
<evidence type="ECO:0000256" key="6">
    <source>
        <dbReference type="ARBA" id="ARBA00022723"/>
    </source>
</evidence>
<dbReference type="SUPFAM" id="SSF56731">
    <property type="entry name" value="DNA primase core"/>
    <property type="match status" value="1"/>
</dbReference>
<dbReference type="InterPro" id="IPR030846">
    <property type="entry name" value="DnaG_bac"/>
</dbReference>
<dbReference type="Pfam" id="PF01807">
    <property type="entry name" value="Zn_ribbon_DnaG"/>
    <property type="match status" value="1"/>
</dbReference>
<dbReference type="InterPro" id="IPR019475">
    <property type="entry name" value="DNA_primase_DnaB-bd"/>
</dbReference>
<dbReference type="SMART" id="SM00493">
    <property type="entry name" value="TOPRIM"/>
    <property type="match status" value="1"/>
</dbReference>
<evidence type="ECO:0000256" key="8">
    <source>
        <dbReference type="ARBA" id="ARBA00022833"/>
    </source>
</evidence>
<evidence type="ECO:0000256" key="14">
    <source>
        <dbReference type="PIRSR" id="PIRSR002811-1"/>
    </source>
</evidence>
<keyword evidence="18" id="KW-1185">Reference proteome</keyword>
<keyword evidence="7 12" id="KW-0863">Zinc-finger</keyword>
<evidence type="ECO:0000256" key="13">
    <source>
        <dbReference type="PIRNR" id="PIRNR002811"/>
    </source>
</evidence>
<dbReference type="Pfam" id="PF10410">
    <property type="entry name" value="DnaB_bind"/>
    <property type="match status" value="1"/>
</dbReference>
<comment type="similarity">
    <text evidence="12 13">Belongs to the DnaG primase family.</text>
</comment>
<comment type="catalytic activity">
    <reaction evidence="12">
        <text>ssDNA + n NTP = ssDNA/pppN(pN)n-1 hybrid + (n-1) diphosphate.</text>
        <dbReference type="EC" id="2.7.7.101"/>
    </reaction>
</comment>
<evidence type="ECO:0000256" key="12">
    <source>
        <dbReference type="HAMAP-Rule" id="MF_00974"/>
    </source>
</evidence>
<keyword evidence="3 12" id="KW-0808">Transferase</keyword>
<accession>A0A5R8K796</accession>
<evidence type="ECO:0000256" key="15">
    <source>
        <dbReference type="SAM" id="MobiDB-lite"/>
    </source>
</evidence>
<dbReference type="InterPro" id="IPR006295">
    <property type="entry name" value="DNA_primase_DnaG"/>
</dbReference>
<keyword evidence="10 12" id="KW-0238">DNA-binding</keyword>
<dbReference type="InterPro" id="IPR034151">
    <property type="entry name" value="TOPRIM_DnaG_bac"/>
</dbReference>
<dbReference type="GO" id="GO:0008270">
    <property type="term" value="F:zinc ion binding"/>
    <property type="evidence" value="ECO:0007669"/>
    <property type="project" value="UniProtKB-UniRule"/>
</dbReference>
<dbReference type="InterPro" id="IPR002694">
    <property type="entry name" value="Znf_CHC2"/>
</dbReference>
<feature type="domain" description="Toprim" evidence="16">
    <location>
        <begin position="279"/>
        <end position="360"/>
    </location>
</feature>
<dbReference type="SUPFAM" id="SSF57783">
    <property type="entry name" value="Zinc beta-ribbon"/>
    <property type="match status" value="1"/>
</dbReference>
<keyword evidence="8 12" id="KW-0862">Zinc</keyword>
<proteinExistence type="inferred from homology"/>
<sequence>MPPVNFSEESKPPVARIPEDTLQQVLHATDIVDLVGRYVKLRRVGTNWRGLCPFHNEKTPSFYVNPQRSSYHCFGCGAGGTAIRFLMEHDGLQFMDAVKRLADAAGIPIHEEIWDANAERAAKIRNAILRVHSELTEWFHHLLLNDPSAKEARSYLKSRGINRETATNWKMGYAPATGDAFKQWAAEKKYTENLLVHAGILARGDADSRQPNQTYPRFRHRLMFPIRNDFSEVIAFSGRLLDNNAKAAKYLNSPETVIFNKSRILFGLDKSKRAIIKAGRAIVCEGQIDLITAFEHGIENVVAPLGTAFTEFHARVLKRHAEEVVLCFDSDSAGFKAAQRAYVILAPVGLIVKAVSLPNGEDPDSLIRTQGVEALRSTLNAAKDFIDHAIDHAFASRDLTDTREKTRFSAEMAPLIRQLDNAIARDAAIQNLAIRLGIPEADYRRQVARAAKSAANNDTTGNGGSGQAAANPLPTQERNAALLCRYALSDTKILNWLRSTGKASILNDIPGTELLALIWNNDADLADTARLSLFLTTLQREEESALSQLLSQPMPGGQLAEAQHALELIEIERLKILYQRAHSQLKQPNLDPTRISSLNQDIVTLRKEYLDRLAQLPKIPPSTAQ</sequence>
<dbReference type="PROSITE" id="PS50880">
    <property type="entry name" value="TOPRIM"/>
    <property type="match status" value="1"/>
</dbReference>
<dbReference type="GO" id="GO:0003899">
    <property type="term" value="F:DNA-directed RNA polymerase activity"/>
    <property type="evidence" value="ECO:0007669"/>
    <property type="project" value="UniProtKB-UniRule"/>
</dbReference>
<evidence type="ECO:0000256" key="4">
    <source>
        <dbReference type="ARBA" id="ARBA00022695"/>
    </source>
</evidence>
<evidence type="ECO:0000256" key="9">
    <source>
        <dbReference type="ARBA" id="ARBA00022842"/>
    </source>
</evidence>
<organism evidence="17 18">
    <name type="scientific">Phragmitibacter flavus</name>
    <dbReference type="NCBI Taxonomy" id="2576071"/>
    <lineage>
        <taxon>Bacteria</taxon>
        <taxon>Pseudomonadati</taxon>
        <taxon>Verrucomicrobiota</taxon>
        <taxon>Verrucomicrobiia</taxon>
        <taxon>Verrucomicrobiales</taxon>
        <taxon>Verrucomicrobiaceae</taxon>
        <taxon>Phragmitibacter</taxon>
    </lineage>
</organism>
<keyword evidence="9" id="KW-0460">Magnesium</keyword>
<keyword evidence="4 12" id="KW-0548">Nucleotidyltransferase</keyword>
<dbReference type="Gene3D" id="3.90.980.10">
    <property type="entry name" value="DNA primase, catalytic core, N-terminal domain"/>
    <property type="match status" value="1"/>
</dbReference>
<gene>
    <name evidence="12 17" type="primary">dnaG</name>
    <name evidence="17" type="ORF">FEM03_23815</name>
</gene>
<evidence type="ECO:0000256" key="5">
    <source>
        <dbReference type="ARBA" id="ARBA00022705"/>
    </source>
</evidence>
<evidence type="ECO:0000256" key="1">
    <source>
        <dbReference type="ARBA" id="ARBA00022478"/>
    </source>
</evidence>
<keyword evidence="6 12" id="KW-0479">Metal-binding</keyword>
<evidence type="ECO:0000256" key="11">
    <source>
        <dbReference type="ARBA" id="ARBA00023163"/>
    </source>
</evidence>
<comment type="domain">
    <text evidence="12">Contains an N-terminal zinc-binding domain, a central core domain that contains the primase activity, and a C-terminal DnaB-binding domain.</text>
</comment>
<dbReference type="Gene3D" id="3.40.1360.10">
    <property type="match status" value="1"/>
</dbReference>
<dbReference type="PANTHER" id="PTHR30313:SF2">
    <property type="entry name" value="DNA PRIMASE"/>
    <property type="match status" value="1"/>
</dbReference>
<reference evidence="17 18" key="1">
    <citation type="submission" date="2019-05" db="EMBL/GenBank/DDBJ databases">
        <title>Verrucobacter flavum gen. nov., sp. nov. a new member of the family Verrucomicrobiaceae.</title>
        <authorList>
            <person name="Szuroczki S."/>
            <person name="Abbaszade G."/>
            <person name="Szabo A."/>
            <person name="Felfoldi T."/>
            <person name="Schumann P."/>
            <person name="Boka K."/>
            <person name="Keki Z."/>
            <person name="Toumi M."/>
            <person name="Toth E."/>
        </authorList>
    </citation>
    <scope>NUCLEOTIDE SEQUENCE [LARGE SCALE GENOMIC DNA]</scope>
    <source>
        <strain evidence="17 18">MG-N-17</strain>
    </source>
</reference>
<keyword evidence="2 12" id="KW-0639">Primosome</keyword>
<dbReference type="SMART" id="SM00400">
    <property type="entry name" value="ZnF_CHCC"/>
    <property type="match status" value="1"/>
</dbReference>
<name>A0A5R8K796_9BACT</name>
<keyword evidence="11 12" id="KW-0804">Transcription</keyword>
<evidence type="ECO:0000256" key="7">
    <source>
        <dbReference type="ARBA" id="ARBA00022771"/>
    </source>
</evidence>
<feature type="region of interest" description="Disordered" evidence="15">
    <location>
        <begin position="449"/>
        <end position="472"/>
    </location>
</feature>
<dbReference type="PANTHER" id="PTHR30313">
    <property type="entry name" value="DNA PRIMASE"/>
    <property type="match status" value="1"/>
</dbReference>
<evidence type="ECO:0000256" key="2">
    <source>
        <dbReference type="ARBA" id="ARBA00022515"/>
    </source>
</evidence>
<dbReference type="FunFam" id="3.90.580.10:FF:000001">
    <property type="entry name" value="DNA primase"/>
    <property type="match status" value="1"/>
</dbReference>
<dbReference type="Pfam" id="PF08275">
    <property type="entry name" value="DNAG_N"/>
    <property type="match status" value="1"/>
</dbReference>
<evidence type="ECO:0000259" key="16">
    <source>
        <dbReference type="PROSITE" id="PS50880"/>
    </source>
</evidence>
<dbReference type="EMBL" id="VAUV01000030">
    <property type="protein sequence ID" value="TLD68238.1"/>
    <property type="molecule type" value="Genomic_DNA"/>
</dbReference>
<dbReference type="InterPro" id="IPR037068">
    <property type="entry name" value="DNA_primase_core_N_sf"/>
</dbReference>